<dbReference type="EMBL" id="LR796395">
    <property type="protein sequence ID" value="CAB4141680.1"/>
    <property type="molecule type" value="Genomic_DNA"/>
</dbReference>
<organism evidence="1">
    <name type="scientific">uncultured Caudovirales phage</name>
    <dbReference type="NCBI Taxonomy" id="2100421"/>
    <lineage>
        <taxon>Viruses</taxon>
        <taxon>Duplodnaviria</taxon>
        <taxon>Heunggongvirae</taxon>
        <taxon>Uroviricota</taxon>
        <taxon>Caudoviricetes</taxon>
        <taxon>Peduoviridae</taxon>
        <taxon>Maltschvirus</taxon>
        <taxon>Maltschvirus maltsch</taxon>
    </lineage>
</organism>
<protein>
    <submittedName>
        <fullName evidence="1">Uncharacterized protein</fullName>
    </submittedName>
</protein>
<evidence type="ECO:0000313" key="1">
    <source>
        <dbReference type="EMBL" id="CAB4141680.1"/>
    </source>
</evidence>
<reference evidence="1" key="1">
    <citation type="submission" date="2020-04" db="EMBL/GenBank/DDBJ databases">
        <authorList>
            <person name="Chiriac C."/>
            <person name="Salcher M."/>
            <person name="Ghai R."/>
            <person name="Kavagutti S V."/>
        </authorList>
    </citation>
    <scope>NUCLEOTIDE SEQUENCE</scope>
</reference>
<accession>A0A6J5M928</accession>
<proteinExistence type="predicted"/>
<sequence>MTYSKGISWIDDCRIPYTKGDVDKINFDRPRVRELKPDRDWILTQAHDFTNPDFKEYNTDGRFPANLLVCDDMLNDGVISKSSVYDNNKGDTNGFHATSRDIKGKRKDVGGFKDKGTNSRYYDIDKWFNNLIDV</sequence>
<gene>
    <name evidence="1" type="ORF">UFOVP424_8</name>
</gene>
<name>A0A6J5M928_9CAUD</name>